<dbReference type="Ensembl" id="ENSMAMT00000064173.1">
    <property type="protein sequence ID" value="ENSMAMP00000052703.1"/>
    <property type="gene ID" value="ENSMAMG00000025342.1"/>
</dbReference>
<evidence type="ECO:0000313" key="4">
    <source>
        <dbReference type="Proteomes" id="UP000261640"/>
    </source>
</evidence>
<name>A0A3Q3M7U6_9TELE</name>
<sequence length="543" mass="60722">MNSRQRSRDLLTAYDHSLEQQIVGRGSNLACRDDKLWKQVEGPLREGDARETHCLGLDPLRVMEESLLAATAPSSRHVKTRAGLQGLAKAFEVLEQAALNLYLGPWREEYKVVKMYSGMFTHYIKPVLSMPQIEKLFGLLGYQTSSSWHEQLCLQSSRIKTSSLDDFLRLSCAFFLARCECHLLLAALGKHSGEAKWELSVVRERQRGTSMQVALDNTKKILKADQLVMEPFDGEPEEDLYTDEQINGGQKEAVVNHEESLHSLTWSTQGSASHRAAKTHNNGLTSLSSSSASFPTREHICISTLNCQLTKMSDLELSSSASKRQGRHPCEESVFEKADVESQPYSIQLEVTGLCKKESDAFCSCPQSPNTDLKLYNEYETFHDTTCALLQHRIKEGNSMVRAHSVSEEVSSQSESLRVDDSLMRTLPSSSAAMPSVLSDEPKSISSSVQPIAYHDCCNPAKPDPNFLCVSCKVFHCYSCKELEYCKVHHTVKQLGVCTCGRMCSRNPLVLCRYCGSEYCHDCWYKIPVTCTCGKTFDQSSSV</sequence>
<evidence type="ECO:0000256" key="1">
    <source>
        <dbReference type="ARBA" id="ARBA00038142"/>
    </source>
</evidence>
<dbReference type="Proteomes" id="UP000261640">
    <property type="component" value="Unplaced"/>
</dbReference>
<evidence type="ECO:0000259" key="2">
    <source>
        <dbReference type="Pfam" id="PF21388"/>
    </source>
</evidence>
<dbReference type="RefSeq" id="XP_026166915.1">
    <property type="nucleotide sequence ID" value="XM_026311130.2"/>
</dbReference>
<dbReference type="GeneTree" id="ENSGT00530000063956"/>
<dbReference type="SUPFAM" id="SSF143503">
    <property type="entry name" value="PUG domain-like"/>
    <property type="match status" value="1"/>
</dbReference>
<dbReference type="CTD" id="124044"/>
<evidence type="ECO:0000313" key="3">
    <source>
        <dbReference type="Ensembl" id="ENSMAMP00000052703.1"/>
    </source>
</evidence>
<dbReference type="InterPro" id="IPR036339">
    <property type="entry name" value="PUB-like_dom_sf"/>
</dbReference>
<comment type="similarity">
    <text evidence="1">Belongs to the SPATA2 family.</text>
</comment>
<protein>
    <submittedName>
        <fullName evidence="3">Spermatogenesis associated 2-like</fullName>
    </submittedName>
</protein>
<proteinExistence type="inferred from homology"/>
<dbReference type="Gene3D" id="1.20.58.2190">
    <property type="match status" value="1"/>
</dbReference>
<dbReference type="STRING" id="205130.ENSMAMP00000018744"/>
<reference evidence="3" key="2">
    <citation type="submission" date="2025-09" db="UniProtKB">
        <authorList>
            <consortium name="Ensembl"/>
        </authorList>
    </citation>
    <scope>IDENTIFICATION</scope>
</reference>
<dbReference type="RefSeq" id="XP_026166914.1">
    <property type="nucleotide sequence ID" value="XM_026311129.2"/>
</dbReference>
<accession>A0A3Q3M7U6</accession>
<reference evidence="3" key="1">
    <citation type="submission" date="2025-08" db="UniProtKB">
        <authorList>
            <consortium name="Ensembl"/>
        </authorList>
    </citation>
    <scope>IDENTIFICATION</scope>
</reference>
<dbReference type="PANTHER" id="PTHR15326:SF7">
    <property type="entry name" value="SPERMATOGENESIS-ASSOCIATED PROTEIN 2-LIKE PROTEIN"/>
    <property type="match status" value="1"/>
</dbReference>
<organism evidence="3 4">
    <name type="scientific">Mastacembelus armatus</name>
    <name type="common">zig-zag eel</name>
    <dbReference type="NCBI Taxonomy" id="205130"/>
    <lineage>
        <taxon>Eukaryota</taxon>
        <taxon>Metazoa</taxon>
        <taxon>Chordata</taxon>
        <taxon>Craniata</taxon>
        <taxon>Vertebrata</taxon>
        <taxon>Euteleostomi</taxon>
        <taxon>Actinopterygii</taxon>
        <taxon>Neopterygii</taxon>
        <taxon>Teleostei</taxon>
        <taxon>Neoteleostei</taxon>
        <taxon>Acanthomorphata</taxon>
        <taxon>Anabantaria</taxon>
        <taxon>Synbranchiformes</taxon>
        <taxon>Mastacembelidae</taxon>
        <taxon>Mastacembelus</taxon>
    </lineage>
</organism>
<feature type="domain" description="Spermatogenesis-associated protein 2 PUB-like" evidence="2">
    <location>
        <begin position="76"/>
        <end position="208"/>
    </location>
</feature>
<dbReference type="GO" id="GO:0005737">
    <property type="term" value="C:cytoplasm"/>
    <property type="evidence" value="ECO:0007669"/>
    <property type="project" value="TreeGrafter"/>
</dbReference>
<dbReference type="Pfam" id="PF21388">
    <property type="entry name" value="SPATA2_PUB-like"/>
    <property type="match status" value="1"/>
</dbReference>
<dbReference type="InterPro" id="IPR048839">
    <property type="entry name" value="SPATA2_PUB-like"/>
</dbReference>
<dbReference type="AlphaFoldDB" id="A0A3Q3M7U6"/>
<dbReference type="InParanoid" id="A0A3Q3M7U6"/>
<dbReference type="OrthoDB" id="9837000at2759"/>
<keyword evidence="4" id="KW-1185">Reference proteome</keyword>
<dbReference type="GeneID" id="113132789"/>
<dbReference type="RefSeq" id="XP_026166913.1">
    <property type="nucleotide sequence ID" value="XM_026311128.2"/>
</dbReference>
<dbReference type="PANTHER" id="PTHR15326">
    <property type="entry name" value="SPERMATOGENESIS-ASSOCIATED PROTEIN 2/TAMOZHENNIC"/>
    <property type="match status" value="1"/>
</dbReference>